<evidence type="ECO:0000313" key="9">
    <source>
        <dbReference type="EMBL" id="XAE43565.1"/>
    </source>
</evidence>
<dbReference type="InterPro" id="IPR050388">
    <property type="entry name" value="ABC_Ni/Peptide_Import"/>
</dbReference>
<comment type="subcellular location">
    <subcellularLocation>
        <location evidence="1">Cell inner membrane</location>
        <topology evidence="1">Peripheral membrane protein</topology>
    </subcellularLocation>
</comment>
<sequence length="353" mass="36805">MTAAPVLALEELRVAFGGVAVLDGVSFTIGRGETLALVGESGSGKSVAALAVMGMLRGGRVSGGRILFGGADGVVDLAAMSERALRAYRGRRIAMIFQEPMSALNPAMRIGAQLGECLALHRPELRGGTRREAAAGLLARTGIADPDRCLGAYPHHLSGGMRQRVMIAMALAGTPALLIADEPTTALDAGTRGRILALIRDLAAESGTSTLFITHDFGSAAAIADRVAVLYAGRILEDGPIGSVLHAPRHPYTRGLLAAMPDPDGMVLDGQGRRRLRTMAGAVPPPGARPEHCVFAPRCPQRADVCTAGRVDVRFVDAQSVDAQSVNAQSVDAQSVDARRVACARAQDWLVAP</sequence>
<dbReference type="SMART" id="SM00382">
    <property type="entry name" value="AAA"/>
    <property type="match status" value="1"/>
</dbReference>
<accession>A0ABZ3D732</accession>
<dbReference type="PANTHER" id="PTHR43297">
    <property type="entry name" value="OLIGOPEPTIDE TRANSPORT ATP-BINDING PROTEIN APPD"/>
    <property type="match status" value="1"/>
</dbReference>
<dbReference type="InterPro" id="IPR027417">
    <property type="entry name" value="P-loop_NTPase"/>
</dbReference>
<dbReference type="InterPro" id="IPR013563">
    <property type="entry name" value="Oligopep_ABC_C"/>
</dbReference>
<keyword evidence="7" id="KW-0472">Membrane</keyword>
<gene>
    <name evidence="9" type="ORF">AAC691_03695</name>
</gene>
<dbReference type="InterPro" id="IPR017871">
    <property type="entry name" value="ABC_transporter-like_CS"/>
</dbReference>
<dbReference type="InterPro" id="IPR003593">
    <property type="entry name" value="AAA+_ATPase"/>
</dbReference>
<evidence type="ECO:0000256" key="7">
    <source>
        <dbReference type="ARBA" id="ARBA00023136"/>
    </source>
</evidence>
<dbReference type="GO" id="GO:0005524">
    <property type="term" value="F:ATP binding"/>
    <property type="evidence" value="ECO:0007669"/>
    <property type="project" value="UniProtKB-KW"/>
</dbReference>
<proteinExistence type="inferred from homology"/>
<keyword evidence="10" id="KW-1185">Reference proteome</keyword>
<dbReference type="Pfam" id="PF00005">
    <property type="entry name" value="ABC_tran"/>
    <property type="match status" value="1"/>
</dbReference>
<evidence type="ECO:0000256" key="1">
    <source>
        <dbReference type="ARBA" id="ARBA00004417"/>
    </source>
</evidence>
<keyword evidence="6 9" id="KW-0067">ATP-binding</keyword>
<feature type="domain" description="ABC transporter" evidence="8">
    <location>
        <begin position="7"/>
        <end position="257"/>
    </location>
</feature>
<dbReference type="EMBL" id="CP152276">
    <property type="protein sequence ID" value="XAE43565.1"/>
    <property type="molecule type" value="Genomic_DNA"/>
</dbReference>
<protein>
    <submittedName>
        <fullName evidence="9">ABC transporter ATP-binding protein</fullName>
    </submittedName>
</protein>
<dbReference type="InterPro" id="IPR003439">
    <property type="entry name" value="ABC_transporter-like_ATP-bd"/>
</dbReference>
<dbReference type="PROSITE" id="PS00211">
    <property type="entry name" value="ABC_TRANSPORTER_1"/>
    <property type="match status" value="1"/>
</dbReference>
<evidence type="ECO:0000256" key="4">
    <source>
        <dbReference type="ARBA" id="ARBA00022475"/>
    </source>
</evidence>
<keyword evidence="4" id="KW-1003">Cell membrane</keyword>
<evidence type="ECO:0000259" key="8">
    <source>
        <dbReference type="PROSITE" id="PS50893"/>
    </source>
</evidence>
<dbReference type="Gene3D" id="3.40.50.300">
    <property type="entry name" value="P-loop containing nucleotide triphosphate hydrolases"/>
    <property type="match status" value="1"/>
</dbReference>
<organism evidence="9 10">
    <name type="scientific">Nguyenibacter vanlangensis</name>
    <dbReference type="NCBI Taxonomy" id="1216886"/>
    <lineage>
        <taxon>Bacteria</taxon>
        <taxon>Pseudomonadati</taxon>
        <taxon>Pseudomonadota</taxon>
        <taxon>Alphaproteobacteria</taxon>
        <taxon>Acetobacterales</taxon>
        <taxon>Acetobacteraceae</taxon>
        <taxon>Nguyenibacter</taxon>
    </lineage>
</organism>
<keyword evidence="3" id="KW-0813">Transport</keyword>
<dbReference type="RefSeq" id="WP_342628989.1">
    <property type="nucleotide sequence ID" value="NZ_CP152276.1"/>
</dbReference>
<evidence type="ECO:0000313" key="10">
    <source>
        <dbReference type="Proteomes" id="UP001449795"/>
    </source>
</evidence>
<evidence type="ECO:0000256" key="5">
    <source>
        <dbReference type="ARBA" id="ARBA00022741"/>
    </source>
</evidence>
<name>A0ABZ3D732_9PROT</name>
<keyword evidence="5" id="KW-0547">Nucleotide-binding</keyword>
<evidence type="ECO:0000256" key="3">
    <source>
        <dbReference type="ARBA" id="ARBA00022448"/>
    </source>
</evidence>
<dbReference type="NCBIfam" id="TIGR01727">
    <property type="entry name" value="oligo_HPY"/>
    <property type="match status" value="1"/>
</dbReference>
<evidence type="ECO:0000256" key="2">
    <source>
        <dbReference type="ARBA" id="ARBA00005417"/>
    </source>
</evidence>
<comment type="similarity">
    <text evidence="2">Belongs to the ABC transporter superfamily.</text>
</comment>
<dbReference type="PROSITE" id="PS50893">
    <property type="entry name" value="ABC_TRANSPORTER_2"/>
    <property type="match status" value="1"/>
</dbReference>
<dbReference type="Proteomes" id="UP001449795">
    <property type="component" value="Chromosome"/>
</dbReference>
<dbReference type="PANTHER" id="PTHR43297:SF2">
    <property type="entry name" value="DIPEPTIDE TRANSPORT ATP-BINDING PROTEIN DPPD"/>
    <property type="match status" value="1"/>
</dbReference>
<reference evidence="9 10" key="1">
    <citation type="submission" date="2024-04" db="EMBL/GenBank/DDBJ databases">
        <title>Complete genome sequence of Nguyenibacter vanlangesis HBCM-1154, a strain capable of nitrogen fixation, IAA production, and phosphorus solubilization isolated from sugarcane soil.</title>
        <authorList>
            <person name="MY HANH P."/>
        </authorList>
    </citation>
    <scope>NUCLEOTIDE SEQUENCE [LARGE SCALE GENOMIC DNA]</scope>
    <source>
        <strain evidence="9 10">HBCM 1154</strain>
    </source>
</reference>
<evidence type="ECO:0000256" key="6">
    <source>
        <dbReference type="ARBA" id="ARBA00022840"/>
    </source>
</evidence>
<dbReference type="CDD" id="cd03257">
    <property type="entry name" value="ABC_NikE_OppD_transporters"/>
    <property type="match status" value="1"/>
</dbReference>
<dbReference type="SUPFAM" id="SSF52540">
    <property type="entry name" value="P-loop containing nucleoside triphosphate hydrolases"/>
    <property type="match status" value="1"/>
</dbReference>
<dbReference type="Pfam" id="PF08352">
    <property type="entry name" value="oligo_HPY"/>
    <property type="match status" value="1"/>
</dbReference>